<accession>A0A224YM09</accession>
<dbReference type="GO" id="GO:0007586">
    <property type="term" value="P:digestion"/>
    <property type="evidence" value="ECO:0007669"/>
    <property type="project" value="InterPro"/>
</dbReference>
<dbReference type="PANTHER" id="PTHR10041:SF5">
    <property type="entry name" value="LEUCINE-RICH COLIPASE-LIKE PROTEIN 1"/>
    <property type="match status" value="1"/>
</dbReference>
<proteinExistence type="predicted"/>
<feature type="chain" id="PRO_5012623795" evidence="1">
    <location>
        <begin position="23"/>
        <end position="125"/>
    </location>
</feature>
<name>A0A224YM09_9ACAR</name>
<sequence>MTQLLVSCVVLYFTILTLEVATQDGWYQRRVDTPFYNSIAQRRHRNRKKGIGEPCRNTDECRNYLCCTKTKRGKTCKPLSRFGYTCTDEQAKGGYYLGSCPCLRGNGECFVYGRNTHIGTCTHIR</sequence>
<dbReference type="GO" id="GO:0005576">
    <property type="term" value="C:extracellular region"/>
    <property type="evidence" value="ECO:0007669"/>
    <property type="project" value="InterPro"/>
</dbReference>
<keyword evidence="1" id="KW-0732">Signal</keyword>
<dbReference type="GO" id="GO:0008047">
    <property type="term" value="F:enzyme activator activity"/>
    <property type="evidence" value="ECO:0007669"/>
    <property type="project" value="InterPro"/>
</dbReference>
<feature type="signal peptide" evidence="1">
    <location>
        <begin position="1"/>
        <end position="22"/>
    </location>
</feature>
<reference evidence="2" key="1">
    <citation type="journal article" date="2017" name="Parasit. Vectors">
        <title>Sialotranscriptomics of Rhipicephalus zambeziensis reveals intricate expression profiles of secretory proteins and suggests tight temporal transcriptional regulation during blood-feeding.</title>
        <authorList>
            <person name="de Castro M.H."/>
            <person name="de Klerk D."/>
            <person name="Pienaar R."/>
            <person name="Rees D.J.G."/>
            <person name="Mans B.J."/>
        </authorList>
    </citation>
    <scope>NUCLEOTIDE SEQUENCE</scope>
    <source>
        <tissue evidence="2">Salivary glands</tissue>
    </source>
</reference>
<dbReference type="EMBL" id="GFPF01003736">
    <property type="protein sequence ID" value="MAA14882.1"/>
    <property type="molecule type" value="Transcribed_RNA"/>
</dbReference>
<dbReference type="PANTHER" id="PTHR10041">
    <property type="entry name" value="COLIPASE"/>
    <property type="match status" value="1"/>
</dbReference>
<dbReference type="InterPro" id="IPR001981">
    <property type="entry name" value="Colipase"/>
</dbReference>
<evidence type="ECO:0000256" key="1">
    <source>
        <dbReference type="SAM" id="SignalP"/>
    </source>
</evidence>
<evidence type="ECO:0000313" key="2">
    <source>
        <dbReference type="EMBL" id="MAA14882.1"/>
    </source>
</evidence>
<dbReference type="Gene3D" id="2.10.80.10">
    <property type="entry name" value="Lipase, subunit A"/>
    <property type="match status" value="1"/>
</dbReference>
<protein>
    <submittedName>
        <fullName evidence="2">Ixodegrin B</fullName>
    </submittedName>
</protein>
<dbReference type="GO" id="GO:0016042">
    <property type="term" value="P:lipid catabolic process"/>
    <property type="evidence" value="ECO:0007669"/>
    <property type="project" value="InterPro"/>
</dbReference>
<organism evidence="2">
    <name type="scientific">Rhipicephalus zambeziensis</name>
    <dbReference type="NCBI Taxonomy" id="60191"/>
    <lineage>
        <taxon>Eukaryota</taxon>
        <taxon>Metazoa</taxon>
        <taxon>Ecdysozoa</taxon>
        <taxon>Arthropoda</taxon>
        <taxon>Chelicerata</taxon>
        <taxon>Arachnida</taxon>
        <taxon>Acari</taxon>
        <taxon>Parasitiformes</taxon>
        <taxon>Ixodida</taxon>
        <taxon>Ixodoidea</taxon>
        <taxon>Ixodidae</taxon>
        <taxon>Rhipicephalinae</taxon>
        <taxon>Rhipicephalus</taxon>
        <taxon>Rhipicephalus</taxon>
    </lineage>
</organism>
<dbReference type="AlphaFoldDB" id="A0A224YM09"/>